<proteinExistence type="predicted"/>
<dbReference type="AlphaFoldDB" id="N0CGC0"/>
<accession>N0CGC0</accession>
<organism evidence="1 2">
    <name type="scientific">Streptomyces microflavus DSM 40593</name>
    <dbReference type="NCBI Taxonomy" id="1303692"/>
    <lineage>
        <taxon>Bacteria</taxon>
        <taxon>Bacillati</taxon>
        <taxon>Actinomycetota</taxon>
        <taxon>Actinomycetes</taxon>
        <taxon>Kitasatosporales</taxon>
        <taxon>Streptomycetaceae</taxon>
        <taxon>Streptomyces</taxon>
    </lineage>
</organism>
<name>N0CGC0_STRMI</name>
<dbReference type="HOGENOM" id="CLU_3066661_0_0_11"/>
<gene>
    <name evidence="1" type="ORF">SFUL_197</name>
</gene>
<sequence>MRHVGRRTLLCFTSLAVPLLSMDTLVLSTGRRADGRMQTGPAAVRLGPGVELS</sequence>
<dbReference type="KEGG" id="sfi:SFUL_197"/>
<dbReference type="Proteomes" id="UP000013304">
    <property type="component" value="Chromosome"/>
</dbReference>
<evidence type="ECO:0000313" key="1">
    <source>
        <dbReference type="EMBL" id="AGK75181.1"/>
    </source>
</evidence>
<evidence type="ECO:0000313" key="2">
    <source>
        <dbReference type="Proteomes" id="UP000013304"/>
    </source>
</evidence>
<protein>
    <submittedName>
        <fullName evidence="1">Uncharacterized protein</fullName>
    </submittedName>
</protein>
<dbReference type="EMBL" id="CP005080">
    <property type="protein sequence ID" value="AGK75181.1"/>
    <property type="molecule type" value="Genomic_DNA"/>
</dbReference>
<reference evidence="1 2" key="1">
    <citation type="submission" date="2013-04" db="EMBL/GenBank/DDBJ databases">
        <title>Complete genome sequence of Streptomyces fulvissimus.</title>
        <authorList>
            <person name="Myronovskyi M."/>
            <person name="Tokovenko B."/>
            <person name="Manderscheid N."/>
            <person name="Petzke L."/>
            <person name="Luzhetskyy A."/>
        </authorList>
    </citation>
    <scope>NUCLEOTIDE SEQUENCE [LARGE SCALE GENOMIC DNA]</scope>
    <source>
        <strain evidence="1 2">DSM 40593</strain>
    </source>
</reference>
<dbReference type="RefSeq" id="WP_015606567.1">
    <property type="nucleotide sequence ID" value="NC_021177.1"/>
</dbReference>